<feature type="compositionally biased region" description="Gly residues" evidence="1">
    <location>
        <begin position="172"/>
        <end position="189"/>
    </location>
</feature>
<dbReference type="EMBL" id="CAJNOH010000030">
    <property type="protein sequence ID" value="CAF0783386.1"/>
    <property type="molecule type" value="Genomic_DNA"/>
</dbReference>
<sequence length="209" mass="21429">MPQGGAAGAGMEAAAGMADVDLGNIKLESNPQDLGNVTVTAASKQLFEIGIDRKIFNVDKNLVSVGQTATEIMKSIPSLNVDIDGNVTLRNAAPQIFVDGRPTTLTLDQIPADIIDKVEIITNPSAKFDASGGNAGILNIVLKKNKKTGYNAKGISIQFSGDYQAKSVLPQSGGGGGGRGGGGGGMMMFGGGAQATAQEPLKKRLPFLV</sequence>
<dbReference type="SUPFAM" id="SSF56935">
    <property type="entry name" value="Porins"/>
    <property type="match status" value="1"/>
</dbReference>
<reference evidence="2" key="1">
    <citation type="submission" date="2021-02" db="EMBL/GenBank/DDBJ databases">
        <authorList>
            <person name="Nowell W R."/>
        </authorList>
    </citation>
    <scope>NUCLEOTIDE SEQUENCE</scope>
</reference>
<dbReference type="InterPro" id="IPR037066">
    <property type="entry name" value="Plug_dom_sf"/>
</dbReference>
<comment type="caution">
    <text evidence="2">The sequence shown here is derived from an EMBL/GenBank/DDBJ whole genome shotgun (WGS) entry which is preliminary data.</text>
</comment>
<dbReference type="Gene3D" id="2.170.130.10">
    <property type="entry name" value="TonB-dependent receptor, plug domain"/>
    <property type="match status" value="1"/>
</dbReference>
<evidence type="ECO:0000256" key="1">
    <source>
        <dbReference type="SAM" id="MobiDB-lite"/>
    </source>
</evidence>
<proteinExistence type="predicted"/>
<gene>
    <name evidence="2" type="ORF">PYM288_LOCUS3742</name>
</gene>
<accession>A0A813RG17</accession>
<dbReference type="InterPro" id="IPR039426">
    <property type="entry name" value="TonB-dep_rcpt-like"/>
</dbReference>
<evidence type="ECO:0000313" key="3">
    <source>
        <dbReference type="Proteomes" id="UP000663854"/>
    </source>
</evidence>
<evidence type="ECO:0008006" key="4">
    <source>
        <dbReference type="Google" id="ProtNLM"/>
    </source>
</evidence>
<organism evidence="2 3">
    <name type="scientific">Rotaria sordida</name>
    <dbReference type="NCBI Taxonomy" id="392033"/>
    <lineage>
        <taxon>Eukaryota</taxon>
        <taxon>Metazoa</taxon>
        <taxon>Spiralia</taxon>
        <taxon>Gnathifera</taxon>
        <taxon>Rotifera</taxon>
        <taxon>Eurotatoria</taxon>
        <taxon>Bdelloidea</taxon>
        <taxon>Philodinida</taxon>
        <taxon>Philodinidae</taxon>
        <taxon>Rotaria</taxon>
    </lineage>
</organism>
<dbReference type="Proteomes" id="UP000663854">
    <property type="component" value="Unassembled WGS sequence"/>
</dbReference>
<dbReference type="AlphaFoldDB" id="A0A813RG17"/>
<name>A0A813RG17_9BILA</name>
<protein>
    <recommendedName>
        <fullName evidence="4">TonB-dependent receptor</fullName>
    </recommendedName>
</protein>
<evidence type="ECO:0000313" key="2">
    <source>
        <dbReference type="EMBL" id="CAF0783386.1"/>
    </source>
</evidence>
<dbReference type="PROSITE" id="PS52016">
    <property type="entry name" value="TONB_DEPENDENT_REC_3"/>
    <property type="match status" value="1"/>
</dbReference>
<feature type="region of interest" description="Disordered" evidence="1">
    <location>
        <begin position="170"/>
        <end position="189"/>
    </location>
</feature>